<dbReference type="PANTHER" id="PTHR37951:SF1">
    <property type="entry name" value="TYPE VI SECRETION SYSTEM COMPONENT TSSA1"/>
    <property type="match status" value="1"/>
</dbReference>
<name>A0A5C5VET1_9BACT</name>
<dbReference type="NCBIfam" id="TIGR03363">
    <property type="entry name" value="VI_chp_8"/>
    <property type="match status" value="1"/>
</dbReference>
<evidence type="ECO:0000256" key="1">
    <source>
        <dbReference type="SAM" id="MobiDB-lite"/>
    </source>
</evidence>
<dbReference type="PANTHER" id="PTHR37951">
    <property type="entry name" value="CYTOPLASMIC PROTEIN-RELATED"/>
    <property type="match status" value="1"/>
</dbReference>
<dbReference type="InterPro" id="IPR017740">
    <property type="entry name" value="TssA-like"/>
</dbReference>
<protein>
    <recommendedName>
        <fullName evidence="2">ImpA N-terminal domain-containing protein</fullName>
    </recommendedName>
</protein>
<accession>A0A5C5VET1</accession>
<proteinExistence type="predicted"/>
<dbReference type="Pfam" id="PF06812">
    <property type="entry name" value="ImpA_N"/>
    <property type="match status" value="1"/>
</dbReference>
<feature type="domain" description="ImpA N-terminal" evidence="2">
    <location>
        <begin position="10"/>
        <end position="134"/>
    </location>
</feature>
<dbReference type="EMBL" id="SIHJ01000001">
    <property type="protein sequence ID" value="TWT36533.1"/>
    <property type="molecule type" value="Genomic_DNA"/>
</dbReference>
<dbReference type="AlphaFoldDB" id="A0A5C5VET1"/>
<feature type="region of interest" description="Disordered" evidence="1">
    <location>
        <begin position="1"/>
        <end position="24"/>
    </location>
</feature>
<organism evidence="3 4">
    <name type="scientific">Posidoniimonas corsicana</name>
    <dbReference type="NCBI Taxonomy" id="1938618"/>
    <lineage>
        <taxon>Bacteria</taxon>
        <taxon>Pseudomonadati</taxon>
        <taxon>Planctomycetota</taxon>
        <taxon>Planctomycetia</taxon>
        <taxon>Pirellulales</taxon>
        <taxon>Lacipirellulaceae</taxon>
        <taxon>Posidoniimonas</taxon>
    </lineage>
</organism>
<dbReference type="RefSeq" id="WP_146563514.1">
    <property type="nucleotide sequence ID" value="NZ_SIHJ01000001.1"/>
</dbReference>
<gene>
    <name evidence="3" type="ORF">KOR34_14390</name>
</gene>
<comment type="caution">
    <text evidence="3">The sequence shown here is derived from an EMBL/GenBank/DDBJ whole genome shotgun (WGS) entry which is preliminary data.</text>
</comment>
<evidence type="ECO:0000313" key="3">
    <source>
        <dbReference type="EMBL" id="TWT36533.1"/>
    </source>
</evidence>
<sequence>MASVTCESLLSPLEGDSPTGDESHFAMTLAPMLRELRREESADAFDDATRPTQLKRADWKGIVSECEQALAGHAKDLRTACHLAEARAHTDGLGGLREGLELIARLADECWDRVAPAAGDDPAETRGTPLRNLLDDPHRGLCFPNQVRTLPLIGHGDDSRSYVDWTRLRGEPAAESDELAGLRTRITPECFKQNHDDASGALYWLDSLRGTLDERLEADAPGLANLRAALADLQGLLADELARLGFPSAGTEEPLSAEHEAPPAPSTLGSSGREQLYCLLDDTADRLRAMEPHSPIPYLIKRAVRLGRLPFPSLMQHVIREQSTLTELNREFGIAEADGVDASA</sequence>
<keyword evidence="4" id="KW-1185">Reference proteome</keyword>
<reference evidence="3 4" key="1">
    <citation type="submission" date="2019-02" db="EMBL/GenBank/DDBJ databases">
        <title>Deep-cultivation of Planctomycetes and their phenomic and genomic characterization uncovers novel biology.</title>
        <authorList>
            <person name="Wiegand S."/>
            <person name="Jogler M."/>
            <person name="Boedeker C."/>
            <person name="Pinto D."/>
            <person name="Vollmers J."/>
            <person name="Rivas-Marin E."/>
            <person name="Kohn T."/>
            <person name="Peeters S.H."/>
            <person name="Heuer A."/>
            <person name="Rast P."/>
            <person name="Oberbeckmann S."/>
            <person name="Bunk B."/>
            <person name="Jeske O."/>
            <person name="Meyerdierks A."/>
            <person name="Storesund J.E."/>
            <person name="Kallscheuer N."/>
            <person name="Luecker S."/>
            <person name="Lage O.M."/>
            <person name="Pohl T."/>
            <person name="Merkel B.J."/>
            <person name="Hornburger P."/>
            <person name="Mueller R.-W."/>
            <person name="Bruemmer F."/>
            <person name="Labrenz M."/>
            <person name="Spormann A.M."/>
            <person name="Op Den Camp H."/>
            <person name="Overmann J."/>
            <person name="Amann R."/>
            <person name="Jetten M.S.M."/>
            <person name="Mascher T."/>
            <person name="Medema M.H."/>
            <person name="Devos D.P."/>
            <person name="Kaster A.-K."/>
            <person name="Ovreas L."/>
            <person name="Rohde M."/>
            <person name="Galperin M.Y."/>
            <person name="Jogler C."/>
        </authorList>
    </citation>
    <scope>NUCLEOTIDE SEQUENCE [LARGE SCALE GENOMIC DNA]</scope>
    <source>
        <strain evidence="3 4">KOR34</strain>
    </source>
</reference>
<dbReference type="Proteomes" id="UP000316714">
    <property type="component" value="Unassembled WGS sequence"/>
</dbReference>
<evidence type="ECO:0000313" key="4">
    <source>
        <dbReference type="Proteomes" id="UP000316714"/>
    </source>
</evidence>
<evidence type="ECO:0000259" key="2">
    <source>
        <dbReference type="Pfam" id="PF06812"/>
    </source>
</evidence>
<dbReference type="OrthoDB" id="9771118at2"/>
<dbReference type="InterPro" id="IPR010657">
    <property type="entry name" value="ImpA_N"/>
</dbReference>
<feature type="region of interest" description="Disordered" evidence="1">
    <location>
        <begin position="248"/>
        <end position="272"/>
    </location>
</feature>